<dbReference type="PANTHER" id="PTHR43479:SF7">
    <property type="entry name" value="TETR-FAMILY TRANSCRIPTIONAL REGULATOR"/>
    <property type="match status" value="1"/>
</dbReference>
<name>A0A0R1QQ96_9LACO</name>
<evidence type="ECO:0000256" key="2">
    <source>
        <dbReference type="PROSITE-ProRule" id="PRU00335"/>
    </source>
</evidence>
<evidence type="ECO:0000313" key="5">
    <source>
        <dbReference type="Proteomes" id="UP000050872"/>
    </source>
</evidence>
<feature type="DNA-binding region" description="H-T-H motif" evidence="2">
    <location>
        <begin position="32"/>
        <end position="51"/>
    </location>
</feature>
<dbReference type="PROSITE" id="PS50977">
    <property type="entry name" value="HTH_TETR_2"/>
    <property type="match status" value="1"/>
</dbReference>
<dbReference type="SUPFAM" id="SSF46689">
    <property type="entry name" value="Homeodomain-like"/>
    <property type="match status" value="1"/>
</dbReference>
<dbReference type="PANTHER" id="PTHR43479">
    <property type="entry name" value="ACREF/ENVCD OPERON REPRESSOR-RELATED"/>
    <property type="match status" value="1"/>
</dbReference>
<evidence type="ECO:0000259" key="3">
    <source>
        <dbReference type="PROSITE" id="PS50977"/>
    </source>
</evidence>
<dbReference type="InterPro" id="IPR001647">
    <property type="entry name" value="HTH_TetR"/>
</dbReference>
<feature type="domain" description="HTH tetR-type" evidence="3">
    <location>
        <begin position="9"/>
        <end position="69"/>
    </location>
</feature>
<evidence type="ECO:0000256" key="1">
    <source>
        <dbReference type="ARBA" id="ARBA00023125"/>
    </source>
</evidence>
<keyword evidence="5" id="KW-1185">Reference proteome</keyword>
<reference evidence="4 5" key="1">
    <citation type="journal article" date="2015" name="Genome Announc.">
        <title>Expanding the biotechnology potential of lactobacilli through comparative genomics of 213 strains and associated genera.</title>
        <authorList>
            <person name="Sun Z."/>
            <person name="Harris H.M."/>
            <person name="McCann A."/>
            <person name="Guo C."/>
            <person name="Argimon S."/>
            <person name="Zhang W."/>
            <person name="Yang X."/>
            <person name="Jeffery I.B."/>
            <person name="Cooney J.C."/>
            <person name="Kagawa T.F."/>
            <person name="Liu W."/>
            <person name="Song Y."/>
            <person name="Salvetti E."/>
            <person name="Wrobel A."/>
            <person name="Rasinkangas P."/>
            <person name="Parkhill J."/>
            <person name="Rea M.C."/>
            <person name="O'Sullivan O."/>
            <person name="Ritari J."/>
            <person name="Douillard F.P."/>
            <person name="Paul Ross R."/>
            <person name="Yang R."/>
            <person name="Briner A.E."/>
            <person name="Felis G.E."/>
            <person name="de Vos W.M."/>
            <person name="Barrangou R."/>
            <person name="Klaenhammer T.R."/>
            <person name="Caufield P.W."/>
            <person name="Cui Y."/>
            <person name="Zhang H."/>
            <person name="O'Toole P.W."/>
        </authorList>
    </citation>
    <scope>NUCLEOTIDE SEQUENCE [LARGE SCALE GENOMIC DNA]</scope>
    <source>
        <strain evidence="4 5">DSM 14500</strain>
    </source>
</reference>
<proteinExistence type="predicted"/>
<dbReference type="OrthoDB" id="9810250at2"/>
<dbReference type="InterPro" id="IPR050624">
    <property type="entry name" value="HTH-type_Tx_Regulator"/>
</dbReference>
<gene>
    <name evidence="4" type="ORF">FD29_GL000058</name>
</gene>
<dbReference type="STRING" id="1423770.FD29_GL000058"/>
<dbReference type="RefSeq" id="WP_057887809.1">
    <property type="nucleotide sequence ID" value="NZ_AZEZ01000043.1"/>
</dbReference>
<sequence length="191" mass="22284">MKKIDRRVQKTNTALQQAFRQLARTTDYRNITVKKLTETAKINRKTFYLHYDSIDDFADTIADTAADELLDIITAKPLREALSQPGYIFDNVFDFFDQSREFYIFMMTSIGYTFQARKVETKVTDGFAAAIEKQFNLSKLDAYTCASFLIRNTLMMFQLYNNGKLNFDRKEFRDRVVRLNGSGLSSFFDLK</sequence>
<dbReference type="Proteomes" id="UP000050872">
    <property type="component" value="Unassembled WGS sequence"/>
</dbReference>
<comment type="caution">
    <text evidence="4">The sequence shown here is derived from an EMBL/GenBank/DDBJ whole genome shotgun (WGS) entry which is preliminary data.</text>
</comment>
<accession>A0A0R1QQ96</accession>
<dbReference type="PATRIC" id="fig|1423770.3.peg.56"/>
<dbReference type="Gene3D" id="1.10.357.10">
    <property type="entry name" value="Tetracycline Repressor, domain 2"/>
    <property type="match status" value="1"/>
</dbReference>
<dbReference type="GO" id="GO:0003677">
    <property type="term" value="F:DNA binding"/>
    <property type="evidence" value="ECO:0007669"/>
    <property type="project" value="UniProtKB-UniRule"/>
</dbReference>
<protein>
    <submittedName>
        <fullName evidence="4">Transcription regulator</fullName>
    </submittedName>
</protein>
<dbReference type="EMBL" id="AZEZ01000043">
    <property type="protein sequence ID" value="KRL44405.1"/>
    <property type="molecule type" value="Genomic_DNA"/>
</dbReference>
<evidence type="ECO:0000313" key="4">
    <source>
        <dbReference type="EMBL" id="KRL44405.1"/>
    </source>
</evidence>
<organism evidence="4 5">
    <name type="scientific">Companilactobacillus mindensis DSM 14500</name>
    <dbReference type="NCBI Taxonomy" id="1423770"/>
    <lineage>
        <taxon>Bacteria</taxon>
        <taxon>Bacillati</taxon>
        <taxon>Bacillota</taxon>
        <taxon>Bacilli</taxon>
        <taxon>Lactobacillales</taxon>
        <taxon>Lactobacillaceae</taxon>
        <taxon>Companilactobacillus</taxon>
    </lineage>
</organism>
<dbReference type="AlphaFoldDB" id="A0A0R1QQ96"/>
<keyword evidence="1 2" id="KW-0238">DNA-binding</keyword>
<dbReference type="InterPro" id="IPR009057">
    <property type="entry name" value="Homeodomain-like_sf"/>
</dbReference>